<dbReference type="EMBL" id="JXTC01000063">
    <property type="protein sequence ID" value="PON92644.1"/>
    <property type="molecule type" value="Genomic_DNA"/>
</dbReference>
<accession>A0A2P5F4D4</accession>
<name>A0A2P5F4D4_TREOI</name>
<dbReference type="Proteomes" id="UP000237000">
    <property type="component" value="Unassembled WGS sequence"/>
</dbReference>
<dbReference type="InParanoid" id="A0A2P5F4D4"/>
<sequence length="114" mass="13062">MELDFEGCSNDDYFGCHIMEQVSNSTRSIQNDVFGQYEHSLQICTVSMENHEGITGSNLTPEKIVHEDELKRGDKVTKEMDEVREGNEEVHEKGHIIHYQDANIFEEDATCSTH</sequence>
<evidence type="ECO:0000313" key="1">
    <source>
        <dbReference type="EMBL" id="PON92644.1"/>
    </source>
</evidence>
<feature type="non-terminal residue" evidence="1">
    <location>
        <position position="114"/>
    </location>
</feature>
<protein>
    <submittedName>
        <fullName evidence="1">Uncharacterized protein</fullName>
    </submittedName>
</protein>
<evidence type="ECO:0000313" key="2">
    <source>
        <dbReference type="Proteomes" id="UP000237000"/>
    </source>
</evidence>
<keyword evidence="2" id="KW-1185">Reference proteome</keyword>
<proteinExistence type="predicted"/>
<reference evidence="2" key="1">
    <citation type="submission" date="2016-06" db="EMBL/GenBank/DDBJ databases">
        <title>Parallel loss of symbiosis genes in relatives of nitrogen-fixing non-legume Parasponia.</title>
        <authorList>
            <person name="Van Velzen R."/>
            <person name="Holmer R."/>
            <person name="Bu F."/>
            <person name="Rutten L."/>
            <person name="Van Zeijl A."/>
            <person name="Liu W."/>
            <person name="Santuari L."/>
            <person name="Cao Q."/>
            <person name="Sharma T."/>
            <person name="Shen D."/>
            <person name="Roswanjaya Y."/>
            <person name="Wardhani T."/>
            <person name="Kalhor M.S."/>
            <person name="Jansen J."/>
            <person name="Van den Hoogen J."/>
            <person name="Gungor B."/>
            <person name="Hartog M."/>
            <person name="Hontelez J."/>
            <person name="Verver J."/>
            <person name="Yang W.-C."/>
            <person name="Schijlen E."/>
            <person name="Repin R."/>
            <person name="Schilthuizen M."/>
            <person name="Schranz E."/>
            <person name="Heidstra R."/>
            <person name="Miyata K."/>
            <person name="Fedorova E."/>
            <person name="Kohlen W."/>
            <person name="Bisseling T."/>
            <person name="Smit S."/>
            <person name="Geurts R."/>
        </authorList>
    </citation>
    <scope>NUCLEOTIDE SEQUENCE [LARGE SCALE GENOMIC DNA]</scope>
    <source>
        <strain evidence="2">cv. RG33-2</strain>
    </source>
</reference>
<dbReference type="AlphaFoldDB" id="A0A2P5F4D4"/>
<gene>
    <name evidence="1" type="ORF">TorRG33x02_115040</name>
</gene>
<dbReference type="OrthoDB" id="10405165at2759"/>
<comment type="caution">
    <text evidence="1">The sequence shown here is derived from an EMBL/GenBank/DDBJ whole genome shotgun (WGS) entry which is preliminary data.</text>
</comment>
<organism evidence="1 2">
    <name type="scientific">Trema orientale</name>
    <name type="common">Charcoal tree</name>
    <name type="synonym">Celtis orientalis</name>
    <dbReference type="NCBI Taxonomy" id="63057"/>
    <lineage>
        <taxon>Eukaryota</taxon>
        <taxon>Viridiplantae</taxon>
        <taxon>Streptophyta</taxon>
        <taxon>Embryophyta</taxon>
        <taxon>Tracheophyta</taxon>
        <taxon>Spermatophyta</taxon>
        <taxon>Magnoliopsida</taxon>
        <taxon>eudicotyledons</taxon>
        <taxon>Gunneridae</taxon>
        <taxon>Pentapetalae</taxon>
        <taxon>rosids</taxon>
        <taxon>fabids</taxon>
        <taxon>Rosales</taxon>
        <taxon>Cannabaceae</taxon>
        <taxon>Trema</taxon>
    </lineage>
</organism>